<evidence type="ECO:0000256" key="2">
    <source>
        <dbReference type="SAM" id="Phobius"/>
    </source>
</evidence>
<organism evidence="4 5">
    <name type="scientific">Pythium insidiosum</name>
    <name type="common">Pythiosis disease agent</name>
    <dbReference type="NCBI Taxonomy" id="114742"/>
    <lineage>
        <taxon>Eukaryota</taxon>
        <taxon>Sar</taxon>
        <taxon>Stramenopiles</taxon>
        <taxon>Oomycota</taxon>
        <taxon>Peronosporomycetes</taxon>
        <taxon>Pythiales</taxon>
        <taxon>Pythiaceae</taxon>
        <taxon>Pythium</taxon>
    </lineage>
</organism>
<keyword evidence="3" id="KW-0732">Signal</keyword>
<dbReference type="EMBL" id="JAKCXM010000006">
    <property type="protein sequence ID" value="KAJ0409060.1"/>
    <property type="molecule type" value="Genomic_DNA"/>
</dbReference>
<feature type="compositionally biased region" description="Basic and acidic residues" evidence="1">
    <location>
        <begin position="959"/>
        <end position="983"/>
    </location>
</feature>
<evidence type="ECO:0000256" key="3">
    <source>
        <dbReference type="SAM" id="SignalP"/>
    </source>
</evidence>
<sequence>MWTPIWRPMAALLPLVMVAALSDAALLNRDEFLYDGKTTYCYWVNQGMSVVSLDYSYVKIEGKNLECPMTLTVTQSSAGPIRPRQDVEYLFTAKLNLNDNRFGMKGLEATIPDPTTGRPVHIGHANIHTCSITTACDVFRNGANRKISDQETSNFTDDSATFRQRIAFDREGEYNVFAHLVLPPKNPFNESYHFVVFTTTKVISTDASTSKGADPTGMPTTTIVGLVVGSIVLIIGVVAVVMFRRRRQPGLPYGNDHFRHSAYAPSLTAKNSRLDWNGDPDYQFGHDRYQSSMVSEFRQPPGLTASALMFQENRASRRSKQKTVSSSGSSYIESPPRLDSRRGYALGRGTTSKRSTIGLPDQHGVQTYETYYTHDNGYDLPDEMGIRPYTSEGSVGTSMDYAASGYAPSEGLPPYARSQYGGAVPSFHLKHAGLDRESDISSLADYEYGADRRRAGTDDTMKPLSELCRDSDYSVDDSAAVMVENRTSPKSAKEDNVRESRLVDQERKVFPSAPAPRSPRQNASSVPPTKVTKAATKSSLKWKEIERFDPTVMKQLVDVAYGIRRSEDGTQSLEDDVLGLSSMDEPRRREAERRLVRDQVYLPSVHRTLNFLHKARQRQQHAQLEKAPTANKEPQPIVSRATPLSVNLLSDQLGALQEELIVQLAAEQAPPSVYGTHVLEPISAVEPPALVLPLETEDVRYDSEDLALFADGVSDSGRSAVDREFFVTSSTETLLADCDAMDQQSFLPRPPPPSPERGPCAKDDEESGISPTRVEVAVEAALVAEPACLHAQELRGGAVNELDKAAGGCEQPRECVTEPVEAVESRGDNDSPIPSIAQPIEAIETHLGYETKGEMPLCQEQLHHLEEPEAVEGQVGSDTPVLSPPLDAIGTTKGSEEKENEVLEGQCDTMPLYQEEQHHTAGIEEAEAVDEHGSDSAMLGMALDRFDTTKGSEALENEVSVHGKDKLQIKNDQLSEGHTHEETPSLQSTVAPEQAAGVADRDSTGPLRDSGPAIAIESLKPSVFETTDEYDADFDDADVVPIDDIDGYSDETFSDD</sequence>
<evidence type="ECO:0000313" key="4">
    <source>
        <dbReference type="EMBL" id="KAJ0409060.1"/>
    </source>
</evidence>
<feature type="region of interest" description="Disordered" evidence="1">
    <location>
        <begin position="314"/>
        <end position="360"/>
    </location>
</feature>
<feature type="compositionally biased region" description="Acidic residues" evidence="1">
    <location>
        <begin position="1026"/>
        <end position="1056"/>
    </location>
</feature>
<gene>
    <name evidence="4" type="ORF">P43SY_002194</name>
</gene>
<keyword evidence="2" id="KW-1133">Transmembrane helix</keyword>
<keyword evidence="2" id="KW-0812">Transmembrane</keyword>
<feature type="chain" id="PRO_5042038869" evidence="3">
    <location>
        <begin position="25"/>
        <end position="1056"/>
    </location>
</feature>
<feature type="region of interest" description="Disordered" evidence="1">
    <location>
        <begin position="483"/>
        <end position="533"/>
    </location>
</feature>
<feature type="signal peptide" evidence="3">
    <location>
        <begin position="1"/>
        <end position="24"/>
    </location>
</feature>
<feature type="compositionally biased region" description="Basic and acidic residues" evidence="1">
    <location>
        <begin position="491"/>
        <end position="509"/>
    </location>
</feature>
<accession>A0AAD5LT78</accession>
<comment type="caution">
    <text evidence="4">The sequence shown here is derived from an EMBL/GenBank/DDBJ whole genome shotgun (WGS) entry which is preliminary data.</text>
</comment>
<protein>
    <submittedName>
        <fullName evidence="4">Uncharacterized protein</fullName>
    </submittedName>
</protein>
<name>A0AAD5LT78_PYTIN</name>
<evidence type="ECO:0000313" key="5">
    <source>
        <dbReference type="Proteomes" id="UP001209570"/>
    </source>
</evidence>
<dbReference type="CDD" id="cd12087">
    <property type="entry name" value="TM_EGFR-like"/>
    <property type="match status" value="1"/>
</dbReference>
<proteinExistence type="predicted"/>
<evidence type="ECO:0000256" key="1">
    <source>
        <dbReference type="SAM" id="MobiDB-lite"/>
    </source>
</evidence>
<dbReference type="AlphaFoldDB" id="A0AAD5LT78"/>
<dbReference type="Proteomes" id="UP001209570">
    <property type="component" value="Unassembled WGS sequence"/>
</dbReference>
<feature type="region of interest" description="Disordered" evidence="1">
    <location>
        <begin position="957"/>
        <end position="1056"/>
    </location>
</feature>
<keyword evidence="5" id="KW-1185">Reference proteome</keyword>
<keyword evidence="2" id="KW-0472">Membrane</keyword>
<feature type="region of interest" description="Disordered" evidence="1">
    <location>
        <begin position="743"/>
        <end position="770"/>
    </location>
</feature>
<feature type="transmembrane region" description="Helical" evidence="2">
    <location>
        <begin position="223"/>
        <end position="243"/>
    </location>
</feature>
<feature type="region of interest" description="Disordered" evidence="1">
    <location>
        <begin position="617"/>
        <end position="638"/>
    </location>
</feature>
<reference evidence="4" key="1">
    <citation type="submission" date="2021-12" db="EMBL/GenBank/DDBJ databases">
        <title>Prjna785345.</title>
        <authorList>
            <person name="Rujirawat T."/>
            <person name="Krajaejun T."/>
        </authorList>
    </citation>
    <scope>NUCLEOTIDE SEQUENCE</scope>
    <source>
        <strain evidence="4">Pi057C3</strain>
    </source>
</reference>